<evidence type="ECO:0000313" key="3">
    <source>
        <dbReference type="Proteomes" id="UP000077271"/>
    </source>
</evidence>
<dbReference type="RefSeq" id="WP_018395799.1">
    <property type="nucleotide sequence ID" value="NZ_LQWZ01000020.1"/>
</dbReference>
<comment type="caution">
    <text evidence="2">The sequence shown here is derived from an EMBL/GenBank/DDBJ whole genome shotgun (WGS) entry which is preliminary data.</text>
</comment>
<organism evidence="2 3">
    <name type="scientific">Domibacillus aminovorans</name>
    <dbReference type="NCBI Taxonomy" id="29332"/>
    <lineage>
        <taxon>Bacteria</taxon>
        <taxon>Bacillati</taxon>
        <taxon>Bacillota</taxon>
        <taxon>Bacilli</taxon>
        <taxon>Bacillales</taxon>
        <taxon>Bacillaceae</taxon>
        <taxon>Domibacillus</taxon>
    </lineage>
</organism>
<dbReference type="EMBL" id="LQWZ01000020">
    <property type="protein sequence ID" value="OAH56721.1"/>
    <property type="molecule type" value="Genomic_DNA"/>
</dbReference>
<dbReference type="NCBIfam" id="NF041259">
    <property type="entry name" value="mono_DmmA_fam"/>
    <property type="match status" value="1"/>
</dbReference>
<name>A0A177KVS1_9BACI</name>
<evidence type="ECO:0000259" key="1">
    <source>
        <dbReference type="Pfam" id="PF22289"/>
    </source>
</evidence>
<dbReference type="Pfam" id="PF22289">
    <property type="entry name" value="DmmA-like_C"/>
    <property type="match status" value="1"/>
</dbReference>
<dbReference type="InterPro" id="IPR048037">
    <property type="entry name" value="DmmA-like_C"/>
</dbReference>
<gene>
    <name evidence="2" type="ORF">AWH48_19900</name>
</gene>
<feature type="domain" description="Dimethylamine monooxygenase subunit DmmA-like C-terminal" evidence="1">
    <location>
        <begin position="219"/>
        <end position="261"/>
    </location>
</feature>
<dbReference type="AlphaFoldDB" id="A0A177KVS1"/>
<protein>
    <recommendedName>
        <fullName evidence="1">Dimethylamine monooxygenase subunit DmmA-like C-terminal domain-containing protein</fullName>
    </recommendedName>
</protein>
<sequence length="266" mass="30408">MNTVQGRVIQEERAFDQGYVAEVELLAGSNTQMIGIANQITCNDTTFELPVYLVETGKKEGTYRLLINTSAYPEQKRAELVEQLRGQEFKLAVEEDPYFELHHDCQKMLILIDQSALFDSLADIDFLALKNIEFNVFVKAKEKDPVMDYLQHKHGDHIVSISSFTDEDIQSILDKQLMGTKLFISGTWSMVQDVKKIAYAAGFTDEEIQTKQIGEKEDKVYCVKCYKFSKKTKSNNLTCEHCNTLLDVSEHYSKTLDAYLGYIHVD</sequence>
<dbReference type="OrthoDB" id="2867625at2"/>
<reference evidence="2 3" key="1">
    <citation type="submission" date="2016-01" db="EMBL/GenBank/DDBJ databases">
        <title>Investigation of taxonomic status of Bacillus aminovorans.</title>
        <authorList>
            <person name="Verma A."/>
            <person name="Pal Y."/>
            <person name="Krishnamurthi S."/>
        </authorList>
    </citation>
    <scope>NUCLEOTIDE SEQUENCE [LARGE SCALE GENOMIC DNA]</scope>
    <source>
        <strain evidence="2 3">DSM 4337</strain>
    </source>
</reference>
<proteinExistence type="predicted"/>
<accession>A0A177KVS1</accession>
<dbReference type="Proteomes" id="UP000077271">
    <property type="component" value="Unassembled WGS sequence"/>
</dbReference>
<evidence type="ECO:0000313" key="2">
    <source>
        <dbReference type="EMBL" id="OAH56721.1"/>
    </source>
</evidence>